<evidence type="ECO:0000313" key="3">
    <source>
        <dbReference type="Proteomes" id="UP000694556"/>
    </source>
</evidence>
<dbReference type="AlphaFoldDB" id="A0A8C3CMV4"/>
<evidence type="ECO:0000256" key="1">
    <source>
        <dbReference type="SAM" id="Phobius"/>
    </source>
</evidence>
<proteinExistence type="predicted"/>
<reference evidence="2" key="1">
    <citation type="submission" date="2018-09" db="EMBL/GenBank/DDBJ databases">
        <title>Common duck and Muscovy duck high density SNP chip.</title>
        <authorList>
            <person name="Vignal A."/>
            <person name="Thebault N."/>
            <person name="Warren W.C."/>
        </authorList>
    </citation>
    <scope>NUCLEOTIDE SEQUENCE [LARGE SCALE GENOMIC DNA]</scope>
</reference>
<sequence>MIILGFTLGNVVGMYLAQNYDVIVICFLFLSLKIPNIAKKLEDFKKDVEAKKKPPSDKS</sequence>
<feature type="transmembrane region" description="Helical" evidence="1">
    <location>
        <begin position="12"/>
        <end position="32"/>
    </location>
</feature>
<dbReference type="InterPro" id="IPR027854">
    <property type="entry name" value="STMP1"/>
</dbReference>
<dbReference type="Ensembl" id="ENSCMMT00000024429.1">
    <property type="protein sequence ID" value="ENSCMMP00000022293.1"/>
    <property type="gene ID" value="ENSCMMG00000013995.1"/>
</dbReference>
<dbReference type="PANTHER" id="PTHR47709">
    <property type="entry name" value="SHORT TRANSMEMBRANE MITOCHONDRIAL PROTEIN 1"/>
    <property type="match status" value="1"/>
</dbReference>
<dbReference type="Proteomes" id="UP000694556">
    <property type="component" value="Chromosome 1"/>
</dbReference>
<reference evidence="2" key="3">
    <citation type="submission" date="2025-09" db="UniProtKB">
        <authorList>
            <consortium name="Ensembl"/>
        </authorList>
    </citation>
    <scope>IDENTIFICATION</scope>
</reference>
<keyword evidence="1" id="KW-1133">Transmembrane helix</keyword>
<accession>A0A8C3CMV4</accession>
<dbReference type="PANTHER" id="PTHR47709:SF2">
    <property type="entry name" value="SHORT TRANSMEMBRANE MITOCHONDRIAL PROTEIN 1"/>
    <property type="match status" value="1"/>
</dbReference>
<keyword evidence="1" id="KW-0812">Transmembrane</keyword>
<keyword evidence="3" id="KW-1185">Reference proteome</keyword>
<keyword evidence="1" id="KW-0472">Membrane</keyword>
<organism evidence="2 3">
    <name type="scientific">Cairina moschata</name>
    <name type="common">Muscovy duck</name>
    <dbReference type="NCBI Taxonomy" id="8855"/>
    <lineage>
        <taxon>Eukaryota</taxon>
        <taxon>Metazoa</taxon>
        <taxon>Chordata</taxon>
        <taxon>Craniata</taxon>
        <taxon>Vertebrata</taxon>
        <taxon>Euteleostomi</taxon>
        <taxon>Archelosauria</taxon>
        <taxon>Archosauria</taxon>
        <taxon>Dinosauria</taxon>
        <taxon>Saurischia</taxon>
        <taxon>Theropoda</taxon>
        <taxon>Coelurosauria</taxon>
        <taxon>Aves</taxon>
        <taxon>Neognathae</taxon>
        <taxon>Galloanserae</taxon>
        <taxon>Anseriformes</taxon>
        <taxon>Anatidae</taxon>
        <taxon>Anatinae</taxon>
        <taxon>Cairina</taxon>
    </lineage>
</organism>
<reference evidence="2" key="2">
    <citation type="submission" date="2025-08" db="UniProtKB">
        <authorList>
            <consortium name="Ensembl"/>
        </authorList>
    </citation>
    <scope>IDENTIFICATION</scope>
</reference>
<name>A0A8C3CMV4_CAIMO</name>
<evidence type="ECO:0000313" key="2">
    <source>
        <dbReference type="Ensembl" id="ENSCMMP00000022293.1"/>
    </source>
</evidence>
<protein>
    <submittedName>
        <fullName evidence="2">Uncharacterized protein</fullName>
    </submittedName>
</protein>